<keyword evidence="1" id="KW-0472">Membrane</keyword>
<dbReference type="InterPro" id="IPR011044">
    <property type="entry name" value="Quino_amine_DH_bsu"/>
</dbReference>
<name>A0A9D1DXG0_9FIRM</name>
<protein>
    <submittedName>
        <fullName evidence="2">Uncharacterized protein</fullName>
    </submittedName>
</protein>
<keyword evidence="1" id="KW-1133">Transmembrane helix</keyword>
<gene>
    <name evidence="2" type="ORF">IAB37_04180</name>
</gene>
<evidence type="ECO:0000313" key="2">
    <source>
        <dbReference type="EMBL" id="HIR60755.1"/>
    </source>
</evidence>
<dbReference type="SUPFAM" id="SSF50969">
    <property type="entry name" value="YVTN repeat-like/Quinoprotein amine dehydrogenase"/>
    <property type="match status" value="1"/>
</dbReference>
<dbReference type="EMBL" id="DVHA01000134">
    <property type="protein sequence ID" value="HIR60755.1"/>
    <property type="molecule type" value="Genomic_DNA"/>
</dbReference>
<accession>A0A9D1DXG0</accession>
<reference evidence="2" key="2">
    <citation type="journal article" date="2021" name="PeerJ">
        <title>Extensive microbial diversity within the chicken gut microbiome revealed by metagenomics and culture.</title>
        <authorList>
            <person name="Gilroy R."/>
            <person name="Ravi A."/>
            <person name="Getino M."/>
            <person name="Pursley I."/>
            <person name="Horton D.L."/>
            <person name="Alikhan N.F."/>
            <person name="Baker D."/>
            <person name="Gharbi K."/>
            <person name="Hall N."/>
            <person name="Watson M."/>
            <person name="Adriaenssens E.M."/>
            <person name="Foster-Nyarko E."/>
            <person name="Jarju S."/>
            <person name="Secka A."/>
            <person name="Antonio M."/>
            <person name="Oren A."/>
            <person name="Chaudhuri R.R."/>
            <person name="La Ragione R."/>
            <person name="Hildebrand F."/>
            <person name="Pallen M.J."/>
        </authorList>
    </citation>
    <scope>NUCLEOTIDE SEQUENCE</scope>
    <source>
        <strain evidence="2">CHK189-12415</strain>
    </source>
</reference>
<dbReference type="Pfam" id="PF18975">
    <property type="entry name" value="DUF5711"/>
    <property type="match status" value="1"/>
</dbReference>
<keyword evidence="1" id="KW-0812">Transmembrane</keyword>
<reference evidence="2" key="1">
    <citation type="submission" date="2020-10" db="EMBL/GenBank/DDBJ databases">
        <authorList>
            <person name="Gilroy R."/>
        </authorList>
    </citation>
    <scope>NUCLEOTIDE SEQUENCE</scope>
    <source>
        <strain evidence="2">CHK189-12415</strain>
    </source>
</reference>
<dbReference type="Proteomes" id="UP000824241">
    <property type="component" value="Unassembled WGS sequence"/>
</dbReference>
<sequence>MLKREPADRYDFAAYRKRLKLKKIQRIILTILSLVIILVVLVIGIYLYRNYDMDNLAQNLTGQQANTGTVQSNGFPVSLNGEVPQDLIAVGNSLVLQTQDEVIFVDSGGSTQHTFTHRYTNPVLKADGSRLLTYDRGGYSYRIDSSSGLNYSGRTEATLITGAISSRGSYALAVAENRSAGSVIVRSRSNEIILEWLSASDQIVDLAFSDNGSELAVACVGFEENRLVSKVYIFDVSSSTTAETAEQAVLTFENALPLALDYKSDGNIHLICDTFVGVINSSYEASTVSFSNSVYRYYFTSSDTILLTTDVSAVSFTLTSIDRQGNKEDVQIRGGGNDIAVDDRGNIYLLERTSIQRFNSSLELLEEISVDSSIFSIATLNNTLYLLSDSQLARLSDLEASRAAETEG</sequence>
<evidence type="ECO:0000313" key="3">
    <source>
        <dbReference type="Proteomes" id="UP000824241"/>
    </source>
</evidence>
<organism evidence="2 3">
    <name type="scientific">Candidatus Faecivivens stercoravium</name>
    <dbReference type="NCBI Taxonomy" id="2840803"/>
    <lineage>
        <taxon>Bacteria</taxon>
        <taxon>Bacillati</taxon>
        <taxon>Bacillota</taxon>
        <taxon>Clostridia</taxon>
        <taxon>Eubacteriales</taxon>
        <taxon>Oscillospiraceae</taxon>
        <taxon>Oscillospiraceae incertae sedis</taxon>
        <taxon>Candidatus Faecivivens</taxon>
    </lineage>
</organism>
<dbReference type="InterPro" id="IPR043765">
    <property type="entry name" value="DUF5711"/>
</dbReference>
<evidence type="ECO:0000256" key="1">
    <source>
        <dbReference type="SAM" id="Phobius"/>
    </source>
</evidence>
<feature type="transmembrane region" description="Helical" evidence="1">
    <location>
        <begin position="27"/>
        <end position="48"/>
    </location>
</feature>
<dbReference type="AlphaFoldDB" id="A0A9D1DXG0"/>
<comment type="caution">
    <text evidence="2">The sequence shown here is derived from an EMBL/GenBank/DDBJ whole genome shotgun (WGS) entry which is preliminary data.</text>
</comment>
<proteinExistence type="predicted"/>